<evidence type="ECO:0000256" key="3">
    <source>
        <dbReference type="ARBA" id="ARBA00012528"/>
    </source>
</evidence>
<evidence type="ECO:0000256" key="2">
    <source>
        <dbReference type="ARBA" id="ARBA00004651"/>
    </source>
</evidence>
<keyword evidence="12" id="KW-1185">Reference proteome</keyword>
<dbReference type="EMBL" id="VFRR01000015">
    <property type="protein sequence ID" value="TPE51599.1"/>
    <property type="molecule type" value="Genomic_DNA"/>
</dbReference>
<feature type="transmembrane region" description="Helical" evidence="9">
    <location>
        <begin position="271"/>
        <end position="294"/>
    </location>
</feature>
<keyword evidence="4" id="KW-1003">Cell membrane</keyword>
<dbReference type="Pfam" id="PF02743">
    <property type="entry name" value="dCache_1"/>
    <property type="match status" value="1"/>
</dbReference>
<dbReference type="InterPro" id="IPR029151">
    <property type="entry name" value="Sensor-like_sf"/>
</dbReference>
<protein>
    <recommendedName>
        <fullName evidence="3">diguanylate cyclase</fullName>
        <ecNumber evidence="3">2.7.7.65</ecNumber>
    </recommendedName>
</protein>
<evidence type="ECO:0000256" key="4">
    <source>
        <dbReference type="ARBA" id="ARBA00022475"/>
    </source>
</evidence>
<comment type="catalytic activity">
    <reaction evidence="8">
        <text>2 GTP = 3',3'-c-di-GMP + 2 diphosphate</text>
        <dbReference type="Rhea" id="RHEA:24898"/>
        <dbReference type="ChEBI" id="CHEBI:33019"/>
        <dbReference type="ChEBI" id="CHEBI:37565"/>
        <dbReference type="ChEBI" id="CHEBI:58805"/>
        <dbReference type="EC" id="2.7.7.65"/>
    </reaction>
</comment>
<evidence type="ECO:0000256" key="6">
    <source>
        <dbReference type="ARBA" id="ARBA00022989"/>
    </source>
</evidence>
<gene>
    <name evidence="11" type="ORF">FJM67_09130</name>
</gene>
<dbReference type="Gene3D" id="3.30.70.270">
    <property type="match status" value="1"/>
</dbReference>
<dbReference type="InterPro" id="IPR043128">
    <property type="entry name" value="Rev_trsase/Diguanyl_cyclase"/>
</dbReference>
<dbReference type="PANTHER" id="PTHR45138">
    <property type="entry name" value="REGULATORY COMPONENTS OF SENSORY TRANSDUCTION SYSTEM"/>
    <property type="match status" value="1"/>
</dbReference>
<evidence type="ECO:0000256" key="7">
    <source>
        <dbReference type="ARBA" id="ARBA00023136"/>
    </source>
</evidence>
<proteinExistence type="predicted"/>
<keyword evidence="6 9" id="KW-1133">Transmembrane helix</keyword>
<dbReference type="GO" id="GO:0052621">
    <property type="term" value="F:diguanylate cyclase activity"/>
    <property type="evidence" value="ECO:0007669"/>
    <property type="project" value="UniProtKB-EC"/>
</dbReference>
<dbReference type="CDD" id="cd01949">
    <property type="entry name" value="GGDEF"/>
    <property type="match status" value="1"/>
</dbReference>
<dbReference type="Gene3D" id="3.30.450.20">
    <property type="entry name" value="PAS domain"/>
    <property type="match status" value="1"/>
</dbReference>
<dbReference type="GO" id="GO:0005886">
    <property type="term" value="C:plasma membrane"/>
    <property type="evidence" value="ECO:0007669"/>
    <property type="project" value="UniProtKB-SubCell"/>
</dbReference>
<keyword evidence="7 9" id="KW-0472">Membrane</keyword>
<keyword evidence="5 9" id="KW-0812">Transmembrane</keyword>
<dbReference type="EC" id="2.7.7.65" evidence="3"/>
<name>A0A501WQ56_9GAMM</name>
<comment type="caution">
    <text evidence="11">The sequence shown here is derived from an EMBL/GenBank/DDBJ whole genome shotgun (WGS) entry which is preliminary data.</text>
</comment>
<dbReference type="OrthoDB" id="9812260at2"/>
<dbReference type="SUPFAM" id="SSF55073">
    <property type="entry name" value="Nucleotide cyclase"/>
    <property type="match status" value="1"/>
</dbReference>
<evidence type="ECO:0000256" key="1">
    <source>
        <dbReference type="ARBA" id="ARBA00001946"/>
    </source>
</evidence>
<dbReference type="InterPro" id="IPR050469">
    <property type="entry name" value="Diguanylate_Cyclase"/>
</dbReference>
<sequence length="524" mass="57941">MLALTVVSVLVTLGNSYYSIYHVQKKLLIEQTLAANQVYATKLAESADVMLRSAEKVVAYSAQTLQQQGMSQKHMDEEVARLVSQADMFNSAVVVDANATIVAVYPDTLALKNTQLSPASRQSFDLRLPLITKPFFSPSGNTLVSVSHPIWSSSGSYLGYVSGTIYLNKLGSLTKLLQSRDEAGASYFFVVDEDRTLIFHRDLARVGQTVSDNRFIDEVLMGRIGQGQGLNSQGIEMIAGYAPIESSGWGVVAQSSLESTMVALRQQMQDVFIRSLPLALVTLAGIWLSAMLIARPLRQLASNVGRVNDKDLQQRILDIRSWYFEATQLKMAILHGIGLFNERIHKLDSDSNTDPLTRLSNRRGMQKYLDEFAETHSEFAVIALDIDHFKKVNDTFGHGVGDMVIARLADIMRRHATDGDVLCRIGGEEFLMFLPNTDMEEARYIAEGLRQDIADSKMPKVRKITVSLGVSLVKPHPDNKDIDIAIKNADAALYQAKNDGRNCTRVYPFSVVTGIDAKVSNLAI</sequence>
<dbReference type="AlphaFoldDB" id="A0A501WQ56"/>
<dbReference type="InterPro" id="IPR029787">
    <property type="entry name" value="Nucleotide_cyclase"/>
</dbReference>
<evidence type="ECO:0000256" key="5">
    <source>
        <dbReference type="ARBA" id="ARBA00022692"/>
    </source>
</evidence>
<dbReference type="InterPro" id="IPR000160">
    <property type="entry name" value="GGDEF_dom"/>
</dbReference>
<organism evidence="11 12">
    <name type="scientific">Maribrevibacterium harenarium</name>
    <dbReference type="NCBI Taxonomy" id="2589817"/>
    <lineage>
        <taxon>Bacteria</taxon>
        <taxon>Pseudomonadati</taxon>
        <taxon>Pseudomonadota</taxon>
        <taxon>Gammaproteobacteria</taxon>
        <taxon>Oceanospirillales</taxon>
        <taxon>Oceanospirillaceae</taxon>
        <taxon>Maribrevibacterium</taxon>
    </lineage>
</organism>
<evidence type="ECO:0000259" key="10">
    <source>
        <dbReference type="PROSITE" id="PS50887"/>
    </source>
</evidence>
<accession>A0A501WQ56</accession>
<dbReference type="SMART" id="SM00267">
    <property type="entry name" value="GGDEF"/>
    <property type="match status" value="1"/>
</dbReference>
<dbReference type="SUPFAM" id="SSF103190">
    <property type="entry name" value="Sensory domain-like"/>
    <property type="match status" value="1"/>
</dbReference>
<dbReference type="InterPro" id="IPR033479">
    <property type="entry name" value="dCache_1"/>
</dbReference>
<evidence type="ECO:0000256" key="9">
    <source>
        <dbReference type="SAM" id="Phobius"/>
    </source>
</evidence>
<comment type="subcellular location">
    <subcellularLocation>
        <location evidence="2">Cell membrane</location>
        <topology evidence="2">Multi-pass membrane protein</topology>
    </subcellularLocation>
</comment>
<dbReference type="CDD" id="cd12912">
    <property type="entry name" value="PDC2_MCP_like"/>
    <property type="match status" value="1"/>
</dbReference>
<feature type="domain" description="GGDEF" evidence="10">
    <location>
        <begin position="377"/>
        <end position="509"/>
    </location>
</feature>
<evidence type="ECO:0000313" key="11">
    <source>
        <dbReference type="EMBL" id="TPE51599.1"/>
    </source>
</evidence>
<dbReference type="Pfam" id="PF00990">
    <property type="entry name" value="GGDEF"/>
    <property type="match status" value="1"/>
</dbReference>
<reference evidence="11 12" key="1">
    <citation type="submission" date="2019-06" db="EMBL/GenBank/DDBJ databases">
        <title>A novel bacterium of genus Marinomonas, isolated from coastal sand.</title>
        <authorList>
            <person name="Huang H."/>
            <person name="Mo K."/>
            <person name="Hu Y."/>
        </authorList>
    </citation>
    <scope>NUCLEOTIDE SEQUENCE [LARGE SCALE GENOMIC DNA]</scope>
    <source>
        <strain evidence="11 12">HB171799</strain>
    </source>
</reference>
<dbReference type="FunFam" id="3.30.70.270:FF:000001">
    <property type="entry name" value="Diguanylate cyclase domain protein"/>
    <property type="match status" value="1"/>
</dbReference>
<comment type="cofactor">
    <cofactor evidence="1">
        <name>Mg(2+)</name>
        <dbReference type="ChEBI" id="CHEBI:18420"/>
    </cofactor>
</comment>
<dbReference type="PROSITE" id="PS50887">
    <property type="entry name" value="GGDEF"/>
    <property type="match status" value="1"/>
</dbReference>
<evidence type="ECO:0000313" key="12">
    <source>
        <dbReference type="Proteomes" id="UP000315901"/>
    </source>
</evidence>
<dbReference type="PANTHER" id="PTHR45138:SF9">
    <property type="entry name" value="DIGUANYLATE CYCLASE DGCM-RELATED"/>
    <property type="match status" value="1"/>
</dbReference>
<dbReference type="Proteomes" id="UP000315901">
    <property type="component" value="Unassembled WGS sequence"/>
</dbReference>
<evidence type="ECO:0000256" key="8">
    <source>
        <dbReference type="ARBA" id="ARBA00034247"/>
    </source>
</evidence>
<dbReference type="NCBIfam" id="TIGR00254">
    <property type="entry name" value="GGDEF"/>
    <property type="match status" value="1"/>
</dbReference>